<keyword evidence="2" id="KW-1185">Reference proteome</keyword>
<dbReference type="AlphaFoldDB" id="A0A431U6V4"/>
<gene>
    <name evidence="1" type="ORF">EJV47_08085</name>
</gene>
<evidence type="ECO:0000313" key="2">
    <source>
        <dbReference type="Proteomes" id="UP000282184"/>
    </source>
</evidence>
<protein>
    <submittedName>
        <fullName evidence="1">Uncharacterized protein</fullName>
    </submittedName>
</protein>
<dbReference type="EMBL" id="RXOF01000003">
    <property type="protein sequence ID" value="RTQ51743.1"/>
    <property type="molecule type" value="Genomic_DNA"/>
</dbReference>
<proteinExistence type="predicted"/>
<comment type="caution">
    <text evidence="1">The sequence shown here is derived from an EMBL/GenBank/DDBJ whole genome shotgun (WGS) entry which is preliminary data.</text>
</comment>
<dbReference type="OrthoDB" id="1452526at2"/>
<evidence type="ECO:0000313" key="1">
    <source>
        <dbReference type="EMBL" id="RTQ51743.1"/>
    </source>
</evidence>
<reference evidence="1 2" key="1">
    <citation type="submission" date="2018-12" db="EMBL/GenBank/DDBJ databases">
        <title>Hymenobacter gummosus sp. nov., isolated from a spring.</title>
        <authorList>
            <person name="Nie L."/>
        </authorList>
    </citation>
    <scope>NUCLEOTIDE SEQUENCE [LARGE SCALE GENOMIC DNA]</scope>
    <source>
        <strain evidence="1 2">KCTC 52166</strain>
    </source>
</reference>
<organism evidence="1 2">
    <name type="scientific">Hymenobacter gummosus</name>
    <dbReference type="NCBI Taxonomy" id="1776032"/>
    <lineage>
        <taxon>Bacteria</taxon>
        <taxon>Pseudomonadati</taxon>
        <taxon>Bacteroidota</taxon>
        <taxon>Cytophagia</taxon>
        <taxon>Cytophagales</taxon>
        <taxon>Hymenobacteraceae</taxon>
        <taxon>Hymenobacter</taxon>
    </lineage>
</organism>
<dbReference type="Proteomes" id="UP000282184">
    <property type="component" value="Unassembled WGS sequence"/>
</dbReference>
<sequence>MNTDLSLAEMESVLLDVRRAYRLLYLYQNRVLNTVRFIGERMGFDYEGGYPWFSNNTPREGKWADLESWAWDWLNMYYYEFRFREKVVGGERIRFSAVIQSDTGHYDGTGTEGTQIGLFAPVEQSQTRIHLLVGQDAWVSDFEQIFPLIHQGANTKPFVGQKSGGRLFTKSYPLLAFHGEASSRDTLADFTRLCSHHGLPELVAQ</sequence>
<name>A0A431U6V4_9BACT</name>
<dbReference type="RefSeq" id="WP_126692635.1">
    <property type="nucleotide sequence ID" value="NZ_RXOF01000003.1"/>
</dbReference>
<accession>A0A431U6V4</accession>